<feature type="region of interest" description="Disordered" evidence="6">
    <location>
        <begin position="236"/>
        <end position="277"/>
    </location>
</feature>
<sequence>MATLEQIQAKMKQLQAQADALISKKAQAVVDQIRALMLKHGLTTEDIEAKAKAKRAAKGLTVGAAANKTNAATGEKAKVAPKYQHPKTGATWTGRGRAPAWIAEAKDRNKFLIAGSAEATVAATAGTANKAKTAVKKTVSKAVGSGAGKGQPKGRQPALYRDPKSGAEWRGRGRAPAWLAGAKDRSKFLIDSTAAVAADATVASKTKQATKKTTPVAKKASAKTVKATTAPAAKKAGAKKAVSAKRAAPQSAASKKSAAKRAAPTVKKTATKKASATQAVVANGTVAKAEVATAPENLAAQVTA</sequence>
<organism evidence="8 9">
    <name type="scientific">Trinickia violacea</name>
    <dbReference type="NCBI Taxonomy" id="2571746"/>
    <lineage>
        <taxon>Bacteria</taxon>
        <taxon>Pseudomonadati</taxon>
        <taxon>Pseudomonadota</taxon>
        <taxon>Betaproteobacteria</taxon>
        <taxon>Burkholderiales</taxon>
        <taxon>Burkholderiaceae</taxon>
        <taxon>Trinickia</taxon>
    </lineage>
</organism>
<dbReference type="SMART" id="SM00528">
    <property type="entry name" value="HNS"/>
    <property type="match status" value="2"/>
</dbReference>
<feature type="domain" description="DNA-binding protein H-NS-like C-terminal" evidence="7">
    <location>
        <begin position="73"/>
        <end position="113"/>
    </location>
</feature>
<reference evidence="8 9" key="1">
    <citation type="submission" date="2019-05" db="EMBL/GenBank/DDBJ databases">
        <title>Burkholderia sp. DHOD12, isolated from subtropical forest soil.</title>
        <authorList>
            <person name="Gao Z.-H."/>
            <person name="Qiu L.-H."/>
        </authorList>
    </citation>
    <scope>NUCLEOTIDE SEQUENCE [LARGE SCALE GENOMIC DNA]</scope>
    <source>
        <strain evidence="8 9">DHOD12</strain>
    </source>
</reference>
<dbReference type="GO" id="GO:0009295">
    <property type="term" value="C:nucleoid"/>
    <property type="evidence" value="ECO:0007669"/>
    <property type="project" value="UniProtKB-SubCell"/>
</dbReference>
<evidence type="ECO:0000259" key="7">
    <source>
        <dbReference type="SMART" id="SM00528"/>
    </source>
</evidence>
<keyword evidence="4" id="KW-0238">DNA-binding</keyword>
<keyword evidence="3" id="KW-0963">Cytoplasm</keyword>
<evidence type="ECO:0000256" key="5">
    <source>
        <dbReference type="SAM" id="Coils"/>
    </source>
</evidence>
<dbReference type="PANTHER" id="PTHR38097:SF2">
    <property type="entry name" value="DNA-BINDING PROTEIN STPA"/>
    <property type="match status" value="1"/>
</dbReference>
<evidence type="ECO:0000313" key="8">
    <source>
        <dbReference type="EMBL" id="QCP48321.1"/>
    </source>
</evidence>
<evidence type="ECO:0000256" key="6">
    <source>
        <dbReference type="SAM" id="MobiDB-lite"/>
    </source>
</evidence>
<protein>
    <submittedName>
        <fullName evidence="8">Histone</fullName>
    </submittedName>
</protein>
<evidence type="ECO:0000256" key="3">
    <source>
        <dbReference type="ARBA" id="ARBA00022490"/>
    </source>
</evidence>
<dbReference type="KEGG" id="tvl:FAZ95_03450"/>
<dbReference type="OrthoDB" id="5297879at2"/>
<dbReference type="RefSeq" id="WP_137331163.1">
    <property type="nucleotide sequence ID" value="NZ_CP040077.1"/>
</dbReference>
<dbReference type="Proteomes" id="UP000298656">
    <property type="component" value="Chromosome 1"/>
</dbReference>
<comment type="similarity">
    <text evidence="2">Belongs to the histone-like protein H-NS family.</text>
</comment>
<comment type="subcellular location">
    <subcellularLocation>
        <location evidence="1">Cytoplasm</location>
        <location evidence="1">Nucleoid</location>
    </subcellularLocation>
</comment>
<gene>
    <name evidence="8" type="ORF">FAZ95_03450</name>
</gene>
<dbReference type="SUPFAM" id="SSF81273">
    <property type="entry name" value="H-NS histone-like proteins"/>
    <property type="match status" value="2"/>
</dbReference>
<feature type="coiled-coil region" evidence="5">
    <location>
        <begin position="4"/>
        <end position="31"/>
    </location>
</feature>
<dbReference type="Gene3D" id="4.10.430.30">
    <property type="match status" value="1"/>
</dbReference>
<dbReference type="Gene3D" id="3.30.160.510">
    <property type="entry name" value="Histone-like nucleoid-structuring protein H-NS"/>
    <property type="match status" value="1"/>
</dbReference>
<evidence type="ECO:0000256" key="4">
    <source>
        <dbReference type="ARBA" id="ARBA00023125"/>
    </source>
</evidence>
<evidence type="ECO:0000256" key="1">
    <source>
        <dbReference type="ARBA" id="ARBA00004453"/>
    </source>
</evidence>
<dbReference type="GO" id="GO:0003677">
    <property type="term" value="F:DNA binding"/>
    <property type="evidence" value="ECO:0007669"/>
    <property type="project" value="UniProtKB-KW"/>
</dbReference>
<dbReference type="EMBL" id="CP040077">
    <property type="protein sequence ID" value="QCP48321.1"/>
    <property type="molecule type" value="Genomic_DNA"/>
</dbReference>
<dbReference type="InterPro" id="IPR027444">
    <property type="entry name" value="H-NS_C_dom"/>
</dbReference>
<evidence type="ECO:0000256" key="2">
    <source>
        <dbReference type="ARBA" id="ARBA00010610"/>
    </source>
</evidence>
<evidence type="ECO:0000313" key="9">
    <source>
        <dbReference type="Proteomes" id="UP000298656"/>
    </source>
</evidence>
<feature type="region of interest" description="Disordered" evidence="6">
    <location>
        <begin position="141"/>
        <end position="172"/>
    </location>
</feature>
<accession>A0A4P8IKG5</accession>
<dbReference type="Pfam" id="PF00816">
    <property type="entry name" value="Histone_HNS"/>
    <property type="match status" value="2"/>
</dbReference>
<keyword evidence="5" id="KW-0175">Coiled coil</keyword>
<dbReference type="PANTHER" id="PTHR38097">
    <property type="match status" value="1"/>
</dbReference>
<feature type="compositionally biased region" description="Basic and acidic residues" evidence="6">
    <location>
        <begin position="161"/>
        <end position="171"/>
    </location>
</feature>
<dbReference type="AlphaFoldDB" id="A0A4P8IKG5"/>
<proteinExistence type="inferred from homology"/>
<feature type="region of interest" description="Disordered" evidence="6">
    <location>
        <begin position="76"/>
        <end position="95"/>
    </location>
</feature>
<keyword evidence="9" id="KW-1185">Reference proteome</keyword>
<name>A0A4P8IKG5_9BURK</name>
<feature type="domain" description="DNA-binding protein H-NS-like C-terminal" evidence="7">
    <location>
        <begin position="150"/>
        <end position="190"/>
    </location>
</feature>